<evidence type="ECO:0000313" key="2">
    <source>
        <dbReference type="Proteomes" id="UP000031668"/>
    </source>
</evidence>
<sequence>MLIVLNTSMGSSNHIGYEDNHRVCFEYIGSTYMGNTFTQMEAVRKFISQFFPQSLSETDYLFINHFPMELYGEFFWMSEGGTRIHLYEEKKILIFDVFTFIFRNASLVTNRKAKSFIVLILKLIKICDGIPDFDPNPLLESIINCIIYDPNKVMFINENAMILDNVPITLPSRSRA</sequence>
<dbReference type="Proteomes" id="UP000031668">
    <property type="component" value="Unassembled WGS sequence"/>
</dbReference>
<dbReference type="AlphaFoldDB" id="A0A0C2MNN5"/>
<proteinExistence type="predicted"/>
<keyword evidence="2" id="KW-1185">Reference proteome</keyword>
<comment type="caution">
    <text evidence="1">The sequence shown here is derived from an EMBL/GenBank/DDBJ whole genome shotgun (WGS) entry which is preliminary data.</text>
</comment>
<protein>
    <submittedName>
        <fullName evidence="1">Uncharacterized protein</fullName>
    </submittedName>
</protein>
<organism evidence="1 2">
    <name type="scientific">Thelohanellus kitauei</name>
    <name type="common">Myxosporean</name>
    <dbReference type="NCBI Taxonomy" id="669202"/>
    <lineage>
        <taxon>Eukaryota</taxon>
        <taxon>Metazoa</taxon>
        <taxon>Cnidaria</taxon>
        <taxon>Myxozoa</taxon>
        <taxon>Myxosporea</taxon>
        <taxon>Bivalvulida</taxon>
        <taxon>Platysporina</taxon>
        <taxon>Myxobolidae</taxon>
        <taxon>Thelohanellus</taxon>
    </lineage>
</organism>
<dbReference type="EMBL" id="JWZT01002700">
    <property type="protein sequence ID" value="KII68846.1"/>
    <property type="molecule type" value="Genomic_DNA"/>
</dbReference>
<evidence type="ECO:0000313" key="1">
    <source>
        <dbReference type="EMBL" id="KII68846.1"/>
    </source>
</evidence>
<name>A0A0C2MNN5_THEKT</name>
<gene>
    <name evidence="1" type="ORF">RF11_03051</name>
</gene>
<accession>A0A0C2MNN5</accession>
<reference evidence="1 2" key="1">
    <citation type="journal article" date="2014" name="Genome Biol. Evol.">
        <title>The genome of the myxosporean Thelohanellus kitauei shows adaptations to nutrient acquisition within its fish host.</title>
        <authorList>
            <person name="Yang Y."/>
            <person name="Xiong J."/>
            <person name="Zhou Z."/>
            <person name="Huo F."/>
            <person name="Miao W."/>
            <person name="Ran C."/>
            <person name="Liu Y."/>
            <person name="Zhang J."/>
            <person name="Feng J."/>
            <person name="Wang M."/>
            <person name="Wang M."/>
            <person name="Wang L."/>
            <person name="Yao B."/>
        </authorList>
    </citation>
    <scope>NUCLEOTIDE SEQUENCE [LARGE SCALE GENOMIC DNA]</scope>
    <source>
        <strain evidence="1">Wuqing</strain>
    </source>
</reference>